<evidence type="ECO:0000313" key="7">
    <source>
        <dbReference type="EMBL" id="SMF93396.1"/>
    </source>
</evidence>
<keyword evidence="2 5" id="KW-0812">Transmembrane</keyword>
<keyword evidence="8" id="KW-1185">Reference proteome</keyword>
<evidence type="ECO:0000256" key="5">
    <source>
        <dbReference type="SAM" id="Phobius"/>
    </source>
</evidence>
<sequence length="238" mass="25050">MTRPPPDTVRVVVTPEGCELVLRLAGPAARARAFCIDALIRFLVFVAAATLLGRLGSMGMGLLLLAYFGLAWGYPVLFEVFNAGATPGKRLCGLAVLRDDGTPVGWDAAFLRNALRFVDAAPVGYAVGLVTMGLNGDGKRLGDILAGTVVVYRGMKTTDPGGAAAVEGVEPPPFPLGTGEQRALLEYRRRAALLTPERALELAALAAPLTAGLPPEAGRARLFRLADFLLGRAVRGRD</sequence>
<evidence type="ECO:0000256" key="4">
    <source>
        <dbReference type="ARBA" id="ARBA00023136"/>
    </source>
</evidence>
<dbReference type="PANTHER" id="PTHR38480:SF1">
    <property type="entry name" value="SLR0254 PROTEIN"/>
    <property type="match status" value="1"/>
</dbReference>
<feature type="domain" description="RDD" evidence="6">
    <location>
        <begin position="25"/>
        <end position="147"/>
    </location>
</feature>
<evidence type="ECO:0000259" key="6">
    <source>
        <dbReference type="Pfam" id="PF06271"/>
    </source>
</evidence>
<accession>A0A1Y6CSV5</accession>
<dbReference type="STRING" id="1760988.SAMN02949497_0677"/>
<dbReference type="InterPro" id="IPR010432">
    <property type="entry name" value="RDD"/>
</dbReference>
<dbReference type="AlphaFoldDB" id="A0A1Y6CSV5"/>
<dbReference type="OrthoDB" id="9787732at2"/>
<gene>
    <name evidence="7" type="ORF">SAMN02949497_0677</name>
</gene>
<comment type="subcellular location">
    <subcellularLocation>
        <location evidence="1">Membrane</location>
        <topology evidence="1">Multi-pass membrane protein</topology>
    </subcellularLocation>
</comment>
<reference evidence="7 8" key="1">
    <citation type="submission" date="2016-12" db="EMBL/GenBank/DDBJ databases">
        <authorList>
            <person name="Song W.-J."/>
            <person name="Kurnit D.M."/>
        </authorList>
    </citation>
    <scope>NUCLEOTIDE SEQUENCE [LARGE SCALE GENOMIC DNA]</scope>
    <source>
        <strain evidence="7 8">175</strain>
    </source>
</reference>
<evidence type="ECO:0000256" key="1">
    <source>
        <dbReference type="ARBA" id="ARBA00004141"/>
    </source>
</evidence>
<name>A0A1Y6CSV5_9GAMM</name>
<dbReference type="GO" id="GO:0016020">
    <property type="term" value="C:membrane"/>
    <property type="evidence" value="ECO:0007669"/>
    <property type="project" value="UniProtKB-SubCell"/>
</dbReference>
<evidence type="ECO:0000256" key="3">
    <source>
        <dbReference type="ARBA" id="ARBA00022989"/>
    </source>
</evidence>
<feature type="transmembrane region" description="Helical" evidence="5">
    <location>
        <begin position="33"/>
        <end position="52"/>
    </location>
</feature>
<evidence type="ECO:0000256" key="2">
    <source>
        <dbReference type="ARBA" id="ARBA00022692"/>
    </source>
</evidence>
<keyword evidence="4 5" id="KW-0472">Membrane</keyword>
<evidence type="ECO:0000313" key="8">
    <source>
        <dbReference type="Proteomes" id="UP000192923"/>
    </source>
</evidence>
<dbReference type="Pfam" id="PF06271">
    <property type="entry name" value="RDD"/>
    <property type="match status" value="1"/>
</dbReference>
<protein>
    <submittedName>
        <fullName evidence="7">Uncharacterized membrane protein YckC, RDD family</fullName>
    </submittedName>
</protein>
<dbReference type="Proteomes" id="UP000192923">
    <property type="component" value="Unassembled WGS sequence"/>
</dbReference>
<dbReference type="RefSeq" id="WP_085209937.1">
    <property type="nucleotide sequence ID" value="NZ_FXAM01000001.1"/>
</dbReference>
<dbReference type="PANTHER" id="PTHR38480">
    <property type="entry name" value="SLR0254 PROTEIN"/>
    <property type="match status" value="1"/>
</dbReference>
<proteinExistence type="predicted"/>
<organism evidence="7 8">
    <name type="scientific">Methylomagnum ishizawai</name>
    <dbReference type="NCBI Taxonomy" id="1760988"/>
    <lineage>
        <taxon>Bacteria</taxon>
        <taxon>Pseudomonadati</taxon>
        <taxon>Pseudomonadota</taxon>
        <taxon>Gammaproteobacteria</taxon>
        <taxon>Methylococcales</taxon>
        <taxon>Methylococcaceae</taxon>
        <taxon>Methylomagnum</taxon>
    </lineage>
</organism>
<dbReference type="EMBL" id="FXAM01000001">
    <property type="protein sequence ID" value="SMF93396.1"/>
    <property type="molecule type" value="Genomic_DNA"/>
</dbReference>
<feature type="transmembrane region" description="Helical" evidence="5">
    <location>
        <begin position="58"/>
        <end position="81"/>
    </location>
</feature>
<keyword evidence="3 5" id="KW-1133">Transmembrane helix</keyword>